<reference evidence="1" key="1">
    <citation type="journal article" date="2014" name="Nat. Commun.">
        <title>The tobacco genome sequence and its comparison with those of tomato and potato.</title>
        <authorList>
            <person name="Sierro N."/>
            <person name="Battey J.N."/>
            <person name="Ouadi S."/>
            <person name="Bakaher N."/>
            <person name="Bovet L."/>
            <person name="Willig A."/>
            <person name="Goepfert S."/>
            <person name="Peitsch M.C."/>
            <person name="Ivanov N.V."/>
        </authorList>
    </citation>
    <scope>NUCLEOTIDE SEQUENCE [LARGE SCALE GENOMIC DNA]</scope>
</reference>
<proteinExistence type="predicted"/>
<dbReference type="RefSeq" id="XP_075086318.1">
    <property type="nucleotide sequence ID" value="XM_075230217.1"/>
</dbReference>
<reference evidence="2" key="2">
    <citation type="submission" date="2025-08" db="UniProtKB">
        <authorList>
            <consortium name="RefSeq"/>
        </authorList>
    </citation>
    <scope>IDENTIFICATION</scope>
    <source>
        <tissue evidence="2">Leaf</tissue>
    </source>
</reference>
<name>A0AC58SMX5_TOBAC</name>
<dbReference type="Proteomes" id="UP000790787">
    <property type="component" value="Chromosome 14"/>
</dbReference>
<evidence type="ECO:0000313" key="1">
    <source>
        <dbReference type="Proteomes" id="UP000790787"/>
    </source>
</evidence>
<protein>
    <submittedName>
        <fullName evidence="2">Uncharacterized protein LOC142169029</fullName>
    </submittedName>
</protein>
<keyword evidence="1" id="KW-1185">Reference proteome</keyword>
<sequence>MGAWRSSGDASLMWTMMAQCIKEAAREVLGVSKELEGKGWDKMMYRLAKLRDRKACDLDQVKFIKDEEGSVLLDEAHIYRRWQTYFHSLLNEEGDRDTVLVDLGSTKSRCDFGYCRQIRVEEVMEAMHKMSWSRAIGPDKIPMEF</sequence>
<organism evidence="1 2">
    <name type="scientific">Nicotiana tabacum</name>
    <name type="common">Common tobacco</name>
    <dbReference type="NCBI Taxonomy" id="4097"/>
    <lineage>
        <taxon>Eukaryota</taxon>
        <taxon>Viridiplantae</taxon>
        <taxon>Streptophyta</taxon>
        <taxon>Embryophyta</taxon>
        <taxon>Tracheophyta</taxon>
        <taxon>Spermatophyta</taxon>
        <taxon>Magnoliopsida</taxon>
        <taxon>eudicotyledons</taxon>
        <taxon>Gunneridae</taxon>
        <taxon>Pentapetalae</taxon>
        <taxon>asterids</taxon>
        <taxon>lamiids</taxon>
        <taxon>Solanales</taxon>
        <taxon>Solanaceae</taxon>
        <taxon>Nicotianoideae</taxon>
        <taxon>Nicotianeae</taxon>
        <taxon>Nicotiana</taxon>
    </lineage>
</organism>
<accession>A0AC58SMX5</accession>
<evidence type="ECO:0000313" key="2">
    <source>
        <dbReference type="RefSeq" id="XP_075086318.1"/>
    </source>
</evidence>
<gene>
    <name evidence="2" type="primary">LOC142169029</name>
</gene>